<comment type="caution">
    <text evidence="12">The sequence shown here is derived from an EMBL/GenBank/DDBJ whole genome shotgun (WGS) entry which is preliminary data.</text>
</comment>
<evidence type="ECO:0000256" key="6">
    <source>
        <dbReference type="ARBA" id="ARBA00023136"/>
    </source>
</evidence>
<keyword evidence="2 9" id="KW-0813">Transport</keyword>
<evidence type="ECO:0000256" key="9">
    <source>
        <dbReference type="RuleBase" id="RU361221"/>
    </source>
</evidence>
<keyword evidence="6 9" id="KW-0472">Membrane</keyword>
<dbReference type="Pfam" id="PF00571">
    <property type="entry name" value="CBS"/>
    <property type="match status" value="1"/>
</dbReference>
<dbReference type="SUPFAM" id="SSF81340">
    <property type="entry name" value="Clc chloride channel"/>
    <property type="match status" value="1"/>
</dbReference>
<dbReference type="InterPro" id="IPR001807">
    <property type="entry name" value="ClC"/>
</dbReference>
<evidence type="ECO:0000256" key="7">
    <source>
        <dbReference type="ARBA" id="ARBA00023214"/>
    </source>
</evidence>
<feature type="compositionally biased region" description="Pro residues" evidence="10">
    <location>
        <begin position="28"/>
        <end position="40"/>
    </location>
</feature>
<dbReference type="InterPro" id="IPR046342">
    <property type="entry name" value="CBS_dom_sf"/>
</dbReference>
<feature type="transmembrane region" description="Helical" evidence="9">
    <location>
        <begin position="216"/>
        <end position="234"/>
    </location>
</feature>
<keyword evidence="4 9" id="KW-1133">Transmembrane helix</keyword>
<evidence type="ECO:0000256" key="4">
    <source>
        <dbReference type="ARBA" id="ARBA00022989"/>
    </source>
</evidence>
<feature type="transmembrane region" description="Helical" evidence="9">
    <location>
        <begin position="634"/>
        <end position="652"/>
    </location>
</feature>
<feature type="region of interest" description="Disordered" evidence="10">
    <location>
        <begin position="1"/>
        <end position="60"/>
    </location>
</feature>
<evidence type="ECO:0000256" key="3">
    <source>
        <dbReference type="ARBA" id="ARBA00022692"/>
    </source>
</evidence>
<protein>
    <recommendedName>
        <fullName evidence="9">Chloride channel protein</fullName>
    </recommendedName>
</protein>
<feature type="transmembrane region" description="Helical" evidence="9">
    <location>
        <begin position="658"/>
        <end position="682"/>
    </location>
</feature>
<dbReference type="PANTHER" id="PTHR45711">
    <property type="entry name" value="CHLORIDE CHANNEL PROTEIN"/>
    <property type="match status" value="1"/>
</dbReference>
<feature type="transmembrane region" description="Helical" evidence="9">
    <location>
        <begin position="396"/>
        <end position="420"/>
    </location>
</feature>
<feature type="domain" description="CBS" evidence="11">
    <location>
        <begin position="723"/>
        <end position="784"/>
    </location>
</feature>
<feature type="compositionally biased region" description="Basic and acidic residues" evidence="10">
    <location>
        <begin position="891"/>
        <end position="902"/>
    </location>
</feature>
<dbReference type="SUPFAM" id="SSF54631">
    <property type="entry name" value="CBS-domain pair"/>
    <property type="match status" value="1"/>
</dbReference>
<keyword evidence="7 9" id="KW-0868">Chloride</keyword>
<gene>
    <name evidence="12" type="primary">GEF2</name>
    <name evidence="12" type="ORF">Q9L58_003868</name>
</gene>
<feature type="transmembrane region" description="Helical" evidence="9">
    <location>
        <begin position="566"/>
        <end position="586"/>
    </location>
</feature>
<reference evidence="12 13" key="1">
    <citation type="submission" date="2024-02" db="EMBL/GenBank/DDBJ databases">
        <title>Discinaceae phylogenomics.</title>
        <authorList>
            <person name="Dirks A.C."/>
            <person name="James T.Y."/>
        </authorList>
    </citation>
    <scope>NUCLEOTIDE SEQUENCE [LARGE SCALE GENOMIC DNA]</scope>
    <source>
        <strain evidence="12 13">ACD0624</strain>
    </source>
</reference>
<evidence type="ECO:0000256" key="2">
    <source>
        <dbReference type="ARBA" id="ARBA00022448"/>
    </source>
</evidence>
<feature type="transmembrane region" description="Helical" evidence="9">
    <location>
        <begin position="294"/>
        <end position="318"/>
    </location>
</feature>
<feature type="transmembrane region" description="Helical" evidence="9">
    <location>
        <begin position="432"/>
        <end position="452"/>
    </location>
</feature>
<keyword evidence="8" id="KW-0129">CBS domain</keyword>
<dbReference type="Gene3D" id="1.10.3080.10">
    <property type="entry name" value="Clc chloride channel"/>
    <property type="match status" value="1"/>
</dbReference>
<sequence>MASSSAGAAARLLPLNFDESSASSTEGTPPPPHPLPPPAPTAEDDDGDDEDDPVRSHFRDTDERGNRLISFSLVLCFSSRFVLLFSSRVNSHPPPPRRISFKRRQKPSRYSLFSAIASPAPIILPPDPTYSPYNSTTALGLDSLHPNLALHQNPTETSLDNSDAWSDEGPGRRVYDDLTAIDWIFEYTKERLRVHALSRRTGFVGQIAQLLDTSQVWVVLIATGIAAGLLAAGIDIVTNWLGDLKHGYCSSTFYLSRRFCCLGLEASDSCKTWVPWSLAFRVNDWRGGSYAVEYFLYIVFSILFAVTASFLVTSYATYARHSGIPEIKTVLGGFVIRKFMGAWTLAIKSIGLCLAVASGLWLGKEGPLVHVACCCANIFMKPFTHLSTNEARKREVLSAASAAGISVAFGSPIGGVLFSLEQLSYYFPDKAMWQSFVTAMVAAVTLQFMNPFRTGKLVLYQVKYTRGWHDFELVPFALLGILGGLYGAGFIRLNMYIASLRKSSRVRGYPVFEVCVIALITALINYPIIFMRPQSTSLVAALFAECSPHSEDPYNLCHPTHTAAPILLLLLSSLLAALLASTTFGLQIPAGIILPSMAIGALYGRATGTLVQAFQRAHPTSILFTSCTPDIECVTPGVFAIIGAASALGGVTRMTVSIVVIMFELTGALTYVLPIMIAVMLSKWVGDAFGKRGIYESWIRFNEYPFLDNREDPVPDVPVREVMTRTEDLVVVTETGHSLDSLDALLRAQPYKGFPVVSDTRDARLVGYVSRSELRFALDAARRSGVAPDAECSFGQDATSTTAAAGGGGTSTRVLDLRQFVDTTPITLAPGASLMLVASLFQKLGLRYVLFATHGLLQGVLTKKDVFFVLNAEEEGGVGGGVGRLAAIGRESSDRGRGEGRRLLVQGDEADDGGSLFDREEEA</sequence>
<name>A0ABR3GN97_9PEZI</name>
<comment type="similarity">
    <text evidence="9">Belongs to the chloride channel (TC 2.A.49) family.</text>
</comment>
<feature type="region of interest" description="Disordered" evidence="10">
    <location>
        <begin position="889"/>
        <end position="923"/>
    </location>
</feature>
<dbReference type="EMBL" id="JBBBZM010000039">
    <property type="protein sequence ID" value="KAL0637046.1"/>
    <property type="molecule type" value="Genomic_DNA"/>
</dbReference>
<evidence type="ECO:0000259" key="11">
    <source>
        <dbReference type="PROSITE" id="PS51371"/>
    </source>
</evidence>
<evidence type="ECO:0000256" key="8">
    <source>
        <dbReference type="PROSITE-ProRule" id="PRU00703"/>
    </source>
</evidence>
<dbReference type="PANTHER" id="PTHR45711:SF6">
    <property type="entry name" value="CHLORIDE CHANNEL PROTEIN"/>
    <property type="match status" value="1"/>
</dbReference>
<feature type="compositionally biased region" description="Low complexity" evidence="10">
    <location>
        <begin position="1"/>
        <end position="10"/>
    </location>
</feature>
<evidence type="ECO:0000256" key="10">
    <source>
        <dbReference type="SAM" id="MobiDB-lite"/>
    </source>
</evidence>
<feature type="compositionally biased region" description="Acidic residues" evidence="10">
    <location>
        <begin position="42"/>
        <end position="52"/>
    </location>
</feature>
<feature type="transmembrane region" description="Helical" evidence="9">
    <location>
        <begin position="509"/>
        <end position="528"/>
    </location>
</feature>
<evidence type="ECO:0000256" key="1">
    <source>
        <dbReference type="ARBA" id="ARBA00004141"/>
    </source>
</evidence>
<comment type="subcellular location">
    <subcellularLocation>
        <location evidence="1 9">Membrane</location>
        <topology evidence="1 9">Multi-pass membrane protein</topology>
    </subcellularLocation>
</comment>
<proteinExistence type="inferred from homology"/>
<feature type="transmembrane region" description="Helical" evidence="9">
    <location>
        <begin position="339"/>
        <end position="362"/>
    </location>
</feature>
<keyword evidence="3 9" id="KW-0812">Transmembrane</keyword>
<dbReference type="Proteomes" id="UP001447188">
    <property type="component" value="Unassembled WGS sequence"/>
</dbReference>
<evidence type="ECO:0000313" key="12">
    <source>
        <dbReference type="EMBL" id="KAL0637046.1"/>
    </source>
</evidence>
<dbReference type="PRINTS" id="PR00762">
    <property type="entry name" value="CLCHANNEL"/>
</dbReference>
<dbReference type="CDD" id="cd03684">
    <property type="entry name" value="ClC_3_like"/>
    <property type="match status" value="1"/>
</dbReference>
<dbReference type="Pfam" id="PF00654">
    <property type="entry name" value="Voltage_CLC"/>
    <property type="match status" value="1"/>
</dbReference>
<dbReference type="CDD" id="cd04591">
    <property type="entry name" value="CBS_pair_voltage-gated_CLC_euk_bac"/>
    <property type="match status" value="1"/>
</dbReference>
<organism evidence="12 13">
    <name type="scientific">Discina gigas</name>
    <dbReference type="NCBI Taxonomy" id="1032678"/>
    <lineage>
        <taxon>Eukaryota</taxon>
        <taxon>Fungi</taxon>
        <taxon>Dikarya</taxon>
        <taxon>Ascomycota</taxon>
        <taxon>Pezizomycotina</taxon>
        <taxon>Pezizomycetes</taxon>
        <taxon>Pezizales</taxon>
        <taxon>Discinaceae</taxon>
        <taxon>Discina</taxon>
    </lineage>
</organism>
<dbReference type="Gene3D" id="3.10.580.20">
    <property type="match status" value="1"/>
</dbReference>
<dbReference type="InterPro" id="IPR014743">
    <property type="entry name" value="Cl-channel_core"/>
</dbReference>
<evidence type="ECO:0000256" key="5">
    <source>
        <dbReference type="ARBA" id="ARBA00023065"/>
    </source>
</evidence>
<accession>A0ABR3GN97</accession>
<dbReference type="PROSITE" id="PS51371">
    <property type="entry name" value="CBS"/>
    <property type="match status" value="1"/>
</dbReference>
<keyword evidence="13" id="KW-1185">Reference proteome</keyword>
<feature type="transmembrane region" description="Helical" evidence="9">
    <location>
        <begin position="473"/>
        <end position="497"/>
    </location>
</feature>
<feature type="transmembrane region" description="Helical" evidence="9">
    <location>
        <begin position="592"/>
        <end position="614"/>
    </location>
</feature>
<dbReference type="InterPro" id="IPR000644">
    <property type="entry name" value="CBS_dom"/>
</dbReference>
<evidence type="ECO:0000313" key="13">
    <source>
        <dbReference type="Proteomes" id="UP001447188"/>
    </source>
</evidence>
<keyword evidence="5 9" id="KW-0406">Ion transport</keyword>